<feature type="compositionally biased region" description="Polar residues" evidence="2">
    <location>
        <begin position="444"/>
        <end position="466"/>
    </location>
</feature>
<dbReference type="InterPro" id="IPR001841">
    <property type="entry name" value="Znf_RING"/>
</dbReference>
<dbReference type="SUPFAM" id="SSF54495">
    <property type="entry name" value="UBC-like"/>
    <property type="match status" value="1"/>
</dbReference>
<feature type="compositionally biased region" description="Basic residues" evidence="2">
    <location>
        <begin position="337"/>
        <end position="353"/>
    </location>
</feature>
<protein>
    <recommendedName>
        <fullName evidence="7">RWD domain-containing protein</fullName>
    </recommendedName>
</protein>
<evidence type="ECO:0008006" key="7">
    <source>
        <dbReference type="Google" id="ProtNLM"/>
    </source>
</evidence>
<dbReference type="Proteomes" id="UP001497444">
    <property type="component" value="Chromosome 6"/>
</dbReference>
<dbReference type="Gene3D" id="3.10.110.10">
    <property type="entry name" value="Ubiquitin Conjugating Enzyme"/>
    <property type="match status" value="1"/>
</dbReference>
<gene>
    <name evidence="5" type="ORF">CSSPJE1EN1_LOCUS20405</name>
</gene>
<name>A0ABP0X744_9BRYO</name>
<dbReference type="CDD" id="cd23818">
    <property type="entry name" value="RWD_RNF25"/>
    <property type="match status" value="1"/>
</dbReference>
<dbReference type="Pfam" id="PF05773">
    <property type="entry name" value="RWD"/>
    <property type="match status" value="1"/>
</dbReference>
<dbReference type="EMBL" id="OZ020101">
    <property type="protein sequence ID" value="CAK9274927.1"/>
    <property type="molecule type" value="Genomic_DNA"/>
</dbReference>
<feature type="compositionally biased region" description="Basic and acidic residues" evidence="2">
    <location>
        <begin position="477"/>
        <end position="490"/>
    </location>
</feature>
<dbReference type="SUPFAM" id="SSF57850">
    <property type="entry name" value="RING/U-box"/>
    <property type="match status" value="1"/>
</dbReference>
<feature type="region of interest" description="Disordered" evidence="2">
    <location>
        <begin position="327"/>
        <end position="394"/>
    </location>
</feature>
<evidence type="ECO:0000259" key="4">
    <source>
        <dbReference type="PROSITE" id="PS50908"/>
    </source>
</evidence>
<dbReference type="PROSITE" id="PS50089">
    <property type="entry name" value="ZF_RING_2"/>
    <property type="match status" value="1"/>
</dbReference>
<keyword evidence="1" id="KW-0863">Zinc-finger</keyword>
<dbReference type="InterPro" id="IPR039133">
    <property type="entry name" value="RNF25"/>
</dbReference>
<feature type="region of interest" description="Disordered" evidence="2">
    <location>
        <begin position="419"/>
        <end position="503"/>
    </location>
</feature>
<dbReference type="InterPro" id="IPR016135">
    <property type="entry name" value="UBQ-conjugating_enzyme/RWD"/>
</dbReference>
<feature type="domain" description="RWD" evidence="4">
    <location>
        <begin position="20"/>
        <end position="126"/>
    </location>
</feature>
<accession>A0ABP0X744</accession>
<keyword evidence="1" id="KW-0479">Metal-binding</keyword>
<feature type="compositionally biased region" description="Polar residues" evidence="2">
    <location>
        <begin position="364"/>
        <end position="375"/>
    </location>
</feature>
<evidence type="ECO:0000259" key="3">
    <source>
        <dbReference type="PROSITE" id="PS50089"/>
    </source>
</evidence>
<keyword evidence="6" id="KW-1185">Reference proteome</keyword>
<dbReference type="PANTHER" id="PTHR13198">
    <property type="entry name" value="RING FINGER PROTEIN 25"/>
    <property type="match status" value="1"/>
</dbReference>
<dbReference type="PROSITE" id="PS50908">
    <property type="entry name" value="RWD"/>
    <property type="match status" value="1"/>
</dbReference>
<dbReference type="PANTHER" id="PTHR13198:SF4">
    <property type="entry name" value="E3 UBIQUITIN-PROTEIN LIGASE RNF25"/>
    <property type="match status" value="1"/>
</dbReference>
<proteinExistence type="predicted"/>
<evidence type="ECO:0000256" key="1">
    <source>
        <dbReference type="PROSITE-ProRule" id="PRU00175"/>
    </source>
</evidence>
<dbReference type="SMART" id="SM00591">
    <property type="entry name" value="RWD"/>
    <property type="match status" value="1"/>
</dbReference>
<feature type="compositionally biased region" description="Polar residues" evidence="2">
    <location>
        <begin position="423"/>
        <end position="436"/>
    </location>
</feature>
<reference evidence="5" key="1">
    <citation type="submission" date="2024-02" db="EMBL/GenBank/DDBJ databases">
        <authorList>
            <consortium name="ELIXIR-Norway"/>
            <consortium name="Elixir Norway"/>
        </authorList>
    </citation>
    <scope>NUCLEOTIDE SEQUENCE</scope>
</reference>
<feature type="domain" description="RING-type" evidence="3">
    <location>
        <begin position="133"/>
        <end position="214"/>
    </location>
</feature>
<dbReference type="InterPro" id="IPR006575">
    <property type="entry name" value="RWD_dom"/>
</dbReference>
<sequence length="503" mass="56274">MRRERERERKSGMMAEEVEEEVEAVQAIYEGDCTILQRFPPHLSVALKPHTADDPSRQFVEAVLVIKASDQYPGMIPDLELRDTKGLDDKRHAKFLCDLHAKLRQFPPGPMLVAISEAAKELLTSMNAPDGDCCFCMLPLDMPDSSQQSRPYMKLMSCFHCFHSDCFGRWWTWLLQPGQLEDNSRLQPLARFASYQSTIDAKTCHSMFQCPVCRKIILPSDVAHVREFLTAGNPQEMDIDDKDNAVLESFVNDKEVARRAKFAAEFEAQQARGAIIEPKRLEVIMPGMVLPINPIPPNPSLGEAAKDLPSSGPSEIPTTKVLVASEIVKEESTPGHGKSRRDHGGHSRSRWRGSVRQINHIVRHSSNTGLNQEVSSGDRALHSGINHHGNGEKIGQVEKVEQAVGQNDMIRVQEEFGTKLPSAPQSAEGSTSTSKVAIQEHGRNTPQNDRFRNTMYSNGDSNNNFGRGQRGSAYGGRLERSQNQRSYERRRLGKNLHSKETDS</sequence>
<organism evidence="5 6">
    <name type="scientific">Sphagnum jensenii</name>
    <dbReference type="NCBI Taxonomy" id="128206"/>
    <lineage>
        <taxon>Eukaryota</taxon>
        <taxon>Viridiplantae</taxon>
        <taxon>Streptophyta</taxon>
        <taxon>Embryophyta</taxon>
        <taxon>Bryophyta</taxon>
        <taxon>Sphagnophytina</taxon>
        <taxon>Sphagnopsida</taxon>
        <taxon>Sphagnales</taxon>
        <taxon>Sphagnaceae</taxon>
        <taxon>Sphagnum</taxon>
    </lineage>
</organism>
<dbReference type="InterPro" id="IPR013083">
    <property type="entry name" value="Znf_RING/FYVE/PHD"/>
</dbReference>
<evidence type="ECO:0000313" key="6">
    <source>
        <dbReference type="Proteomes" id="UP001497444"/>
    </source>
</evidence>
<dbReference type="Gene3D" id="3.30.40.10">
    <property type="entry name" value="Zinc/RING finger domain, C3HC4 (zinc finger)"/>
    <property type="match status" value="1"/>
</dbReference>
<evidence type="ECO:0000256" key="2">
    <source>
        <dbReference type="SAM" id="MobiDB-lite"/>
    </source>
</evidence>
<keyword evidence="1" id="KW-0862">Zinc</keyword>
<evidence type="ECO:0000313" key="5">
    <source>
        <dbReference type="EMBL" id="CAK9274927.1"/>
    </source>
</evidence>